<organism evidence="1 2">
    <name type="scientific">Victivallis vadensis</name>
    <dbReference type="NCBI Taxonomy" id="172901"/>
    <lineage>
        <taxon>Bacteria</taxon>
        <taxon>Pseudomonadati</taxon>
        <taxon>Lentisphaerota</taxon>
        <taxon>Lentisphaeria</taxon>
        <taxon>Victivallales</taxon>
        <taxon>Victivallaceae</taxon>
        <taxon>Victivallis</taxon>
    </lineage>
</organism>
<evidence type="ECO:0008006" key="3">
    <source>
        <dbReference type="Google" id="ProtNLM"/>
    </source>
</evidence>
<name>A0A848ASV5_9BACT</name>
<dbReference type="RefSeq" id="WP_168962437.1">
    <property type="nucleotide sequence ID" value="NZ_JABAEW010000015.1"/>
</dbReference>
<evidence type="ECO:0000313" key="1">
    <source>
        <dbReference type="EMBL" id="NMD86824.1"/>
    </source>
</evidence>
<dbReference type="SUPFAM" id="SSF51126">
    <property type="entry name" value="Pectin lyase-like"/>
    <property type="match status" value="1"/>
</dbReference>
<dbReference type="EMBL" id="JABAEW010000015">
    <property type="protein sequence ID" value="NMD86824.1"/>
    <property type="molecule type" value="Genomic_DNA"/>
</dbReference>
<comment type="caution">
    <text evidence="1">The sequence shown here is derived from an EMBL/GenBank/DDBJ whole genome shotgun (WGS) entry which is preliminary data.</text>
</comment>
<dbReference type="Proteomes" id="UP000576225">
    <property type="component" value="Unassembled WGS sequence"/>
</dbReference>
<protein>
    <recommendedName>
        <fullName evidence="3">Glycosyl hydrolase family 28</fullName>
    </recommendedName>
</protein>
<dbReference type="InterPro" id="IPR012334">
    <property type="entry name" value="Pectin_lyas_fold"/>
</dbReference>
<evidence type="ECO:0000313" key="2">
    <source>
        <dbReference type="Proteomes" id="UP000576225"/>
    </source>
</evidence>
<dbReference type="AlphaFoldDB" id="A0A848ASV5"/>
<dbReference type="InterPro" id="IPR011050">
    <property type="entry name" value="Pectin_lyase_fold/virulence"/>
</dbReference>
<dbReference type="Gene3D" id="2.160.20.10">
    <property type="entry name" value="Single-stranded right-handed beta-helix, Pectin lyase-like"/>
    <property type="match status" value="1"/>
</dbReference>
<accession>A0A848ASV5</accession>
<reference evidence="1 2" key="1">
    <citation type="submission" date="2020-04" db="EMBL/GenBank/DDBJ databases">
        <authorList>
            <person name="Hitch T.C.A."/>
            <person name="Wylensek D."/>
            <person name="Clavel T."/>
        </authorList>
    </citation>
    <scope>NUCLEOTIDE SEQUENCE [LARGE SCALE GENOMIC DNA]</scope>
    <source>
        <strain evidence="1 2">COR2-253-APC-1A</strain>
    </source>
</reference>
<gene>
    <name evidence="1" type="ORF">HF882_09525</name>
</gene>
<sequence>MLNKVKGTADKPITVDGAFNTLTGAARVRANEAAAVSPGLYRMRIKDPGEAMVWRFFMLFDGKQQRMGQHSKRECAPMKKPEELKPFEWTLLNRTDLYFRLPDGQTPETVRVEIPRIYNGVGVAGESEHIIVRNLIVKHVWNDGYNIHHASKNIAFENVAAIGCGDDSVSAHENCTISVKNLVAIGNGTGVCHGGTAEADHENMYIADSDSRDFFVLNRRNSFRNIAVEASAPATSEIGDKGDAVLENLRFHSEKPGARFRTQNAGQVTAKNVELFNYAYLGDTPGITVVNDPASVKAEIARKKAELFAIFGDKLTAALAEQ</sequence>
<proteinExistence type="predicted"/>